<evidence type="ECO:0000256" key="3">
    <source>
        <dbReference type="SAM" id="MobiDB-lite"/>
    </source>
</evidence>
<evidence type="ECO:0000259" key="4">
    <source>
        <dbReference type="PROSITE" id="PS50011"/>
    </source>
</evidence>
<proteinExistence type="predicted"/>
<reference evidence="5" key="1">
    <citation type="journal article" date="2020" name="Nat. Commun.">
        <title>Large-scale genome sequencing of mycorrhizal fungi provides insights into the early evolution of symbiotic traits.</title>
        <authorList>
            <person name="Miyauchi S."/>
            <person name="Kiss E."/>
            <person name="Kuo A."/>
            <person name="Drula E."/>
            <person name="Kohler A."/>
            <person name="Sanchez-Garcia M."/>
            <person name="Morin E."/>
            <person name="Andreopoulos B."/>
            <person name="Barry K.W."/>
            <person name="Bonito G."/>
            <person name="Buee M."/>
            <person name="Carver A."/>
            <person name="Chen C."/>
            <person name="Cichocki N."/>
            <person name="Clum A."/>
            <person name="Culley D."/>
            <person name="Crous P.W."/>
            <person name="Fauchery L."/>
            <person name="Girlanda M."/>
            <person name="Hayes R.D."/>
            <person name="Keri Z."/>
            <person name="LaButti K."/>
            <person name="Lipzen A."/>
            <person name="Lombard V."/>
            <person name="Magnuson J."/>
            <person name="Maillard F."/>
            <person name="Murat C."/>
            <person name="Nolan M."/>
            <person name="Ohm R.A."/>
            <person name="Pangilinan J."/>
            <person name="Pereira M.F."/>
            <person name="Perotto S."/>
            <person name="Peter M."/>
            <person name="Pfister S."/>
            <person name="Riley R."/>
            <person name="Sitrit Y."/>
            <person name="Stielow J.B."/>
            <person name="Szollosi G."/>
            <person name="Zifcakova L."/>
            <person name="Stursova M."/>
            <person name="Spatafora J.W."/>
            <person name="Tedersoo L."/>
            <person name="Vaario L.M."/>
            <person name="Yamada A."/>
            <person name="Yan M."/>
            <person name="Wang P."/>
            <person name="Xu J."/>
            <person name="Bruns T."/>
            <person name="Baldrian P."/>
            <person name="Vilgalys R."/>
            <person name="Dunand C."/>
            <person name="Henrissat B."/>
            <person name="Grigoriev I.V."/>
            <person name="Hibbett D."/>
            <person name="Nagy L.G."/>
            <person name="Martin F.M."/>
        </authorList>
    </citation>
    <scope>NUCLEOTIDE SEQUENCE</scope>
    <source>
        <strain evidence="5">UH-Tt-Lm1</strain>
    </source>
</reference>
<feature type="domain" description="Protein kinase" evidence="4">
    <location>
        <begin position="88"/>
        <end position="363"/>
    </location>
</feature>
<keyword evidence="5" id="KW-0418">Kinase</keyword>
<dbReference type="PANTHER" id="PTHR44329:SF298">
    <property type="entry name" value="MIXED LINEAGE KINASE DOMAIN-LIKE PROTEIN"/>
    <property type="match status" value="1"/>
</dbReference>
<sequence length="399" mass="45510">MDHLWQKLMETDQASEEFPRLAIEILDAQRSKFHVVHQFAEEDVPQLIDLIDRKVLQHKIIPTQLKGTAFGFLRRLCGTFQQLPSSCLIDGELMIDGGIPCSNRAYADLRKGSWRGENVAIKLLRTFKDDNKAEITKRFCKEIVLWKQLRHKNILPFYGACMGNQLGMVSPWLENGNIIGFTRKNPEANRLNLLIDVSNGLEYLHHSGVIHGNLRSVNILIDSDHRPRLAEFGLARIIEDSEDSSGDTPWPGDEEGTLRWSAPECLHPERFGFGDKSRKRLPSKSTDVYALGMTVLEVVTRRRPFDHITDYAIHMYILDGKRPERPRGVFSGALWELLHQSWNREYESTPSMRPPISLIQAQLEKEAETWDPSPEAITTDGPCIPSSRRGTGESEIYTL</sequence>
<keyword evidence="1" id="KW-0547">Nucleotide-binding</keyword>
<feature type="region of interest" description="Disordered" evidence="3">
    <location>
        <begin position="369"/>
        <end position="399"/>
    </location>
</feature>
<dbReference type="AlphaFoldDB" id="A0A9P6H993"/>
<keyword evidence="2" id="KW-0067">ATP-binding</keyword>
<gene>
    <name evidence="5" type="ORF">BJ322DRAFT_1144921</name>
</gene>
<evidence type="ECO:0000256" key="1">
    <source>
        <dbReference type="ARBA" id="ARBA00022741"/>
    </source>
</evidence>
<keyword evidence="6" id="KW-1185">Reference proteome</keyword>
<dbReference type="OrthoDB" id="10252171at2759"/>
<dbReference type="Proteomes" id="UP000736335">
    <property type="component" value="Unassembled WGS sequence"/>
</dbReference>
<accession>A0A9P6H993</accession>
<dbReference type="EMBL" id="WIUZ02000014">
    <property type="protein sequence ID" value="KAF9781245.1"/>
    <property type="molecule type" value="Genomic_DNA"/>
</dbReference>
<name>A0A9P6H993_9AGAM</name>
<dbReference type="InterPro" id="IPR001245">
    <property type="entry name" value="Ser-Thr/Tyr_kinase_cat_dom"/>
</dbReference>
<evidence type="ECO:0000313" key="6">
    <source>
        <dbReference type="Proteomes" id="UP000736335"/>
    </source>
</evidence>
<dbReference type="InterPro" id="IPR051681">
    <property type="entry name" value="Ser/Thr_Kinases-Pseudokinases"/>
</dbReference>
<reference evidence="5" key="2">
    <citation type="submission" date="2020-11" db="EMBL/GenBank/DDBJ databases">
        <authorList>
            <consortium name="DOE Joint Genome Institute"/>
            <person name="Kuo A."/>
            <person name="Miyauchi S."/>
            <person name="Kiss E."/>
            <person name="Drula E."/>
            <person name="Kohler A."/>
            <person name="Sanchez-Garcia M."/>
            <person name="Andreopoulos B."/>
            <person name="Barry K.W."/>
            <person name="Bonito G."/>
            <person name="Buee M."/>
            <person name="Carver A."/>
            <person name="Chen C."/>
            <person name="Cichocki N."/>
            <person name="Clum A."/>
            <person name="Culley D."/>
            <person name="Crous P.W."/>
            <person name="Fauchery L."/>
            <person name="Girlanda M."/>
            <person name="Hayes R."/>
            <person name="Keri Z."/>
            <person name="Labutti K."/>
            <person name="Lipzen A."/>
            <person name="Lombard V."/>
            <person name="Magnuson J."/>
            <person name="Maillard F."/>
            <person name="Morin E."/>
            <person name="Murat C."/>
            <person name="Nolan M."/>
            <person name="Ohm R."/>
            <person name="Pangilinan J."/>
            <person name="Pereira M."/>
            <person name="Perotto S."/>
            <person name="Peter M."/>
            <person name="Riley R."/>
            <person name="Sitrit Y."/>
            <person name="Stielow B."/>
            <person name="Szollosi G."/>
            <person name="Zifcakova L."/>
            <person name="Stursova M."/>
            <person name="Spatafora J.W."/>
            <person name="Tedersoo L."/>
            <person name="Vaario L.-M."/>
            <person name="Yamada A."/>
            <person name="Yan M."/>
            <person name="Wang P."/>
            <person name="Xu J."/>
            <person name="Bruns T."/>
            <person name="Baldrian P."/>
            <person name="Vilgalys R."/>
            <person name="Henrissat B."/>
            <person name="Grigoriev I.V."/>
            <person name="Hibbett D."/>
            <person name="Nagy L.G."/>
            <person name="Martin F.M."/>
        </authorList>
    </citation>
    <scope>NUCLEOTIDE SEQUENCE</scope>
    <source>
        <strain evidence="5">UH-Tt-Lm1</strain>
    </source>
</reference>
<dbReference type="SUPFAM" id="SSF56112">
    <property type="entry name" value="Protein kinase-like (PK-like)"/>
    <property type="match status" value="1"/>
</dbReference>
<evidence type="ECO:0000313" key="5">
    <source>
        <dbReference type="EMBL" id="KAF9781245.1"/>
    </source>
</evidence>
<dbReference type="InterPro" id="IPR011009">
    <property type="entry name" value="Kinase-like_dom_sf"/>
</dbReference>
<comment type="caution">
    <text evidence="5">The sequence shown here is derived from an EMBL/GenBank/DDBJ whole genome shotgun (WGS) entry which is preliminary data.</text>
</comment>
<protein>
    <submittedName>
        <fullName evidence="5">Kinase-like domain-containing protein</fullName>
    </submittedName>
</protein>
<dbReference type="PANTHER" id="PTHR44329">
    <property type="entry name" value="SERINE/THREONINE-PROTEIN KINASE TNNI3K-RELATED"/>
    <property type="match status" value="1"/>
</dbReference>
<dbReference type="Gene3D" id="1.10.510.10">
    <property type="entry name" value="Transferase(Phosphotransferase) domain 1"/>
    <property type="match status" value="1"/>
</dbReference>
<dbReference type="Pfam" id="PF07714">
    <property type="entry name" value="PK_Tyr_Ser-Thr"/>
    <property type="match status" value="1"/>
</dbReference>
<keyword evidence="5" id="KW-0808">Transferase</keyword>
<organism evidence="5 6">
    <name type="scientific">Thelephora terrestris</name>
    <dbReference type="NCBI Taxonomy" id="56493"/>
    <lineage>
        <taxon>Eukaryota</taxon>
        <taxon>Fungi</taxon>
        <taxon>Dikarya</taxon>
        <taxon>Basidiomycota</taxon>
        <taxon>Agaricomycotina</taxon>
        <taxon>Agaricomycetes</taxon>
        <taxon>Thelephorales</taxon>
        <taxon>Thelephoraceae</taxon>
        <taxon>Thelephora</taxon>
    </lineage>
</organism>
<evidence type="ECO:0000256" key="2">
    <source>
        <dbReference type="ARBA" id="ARBA00022840"/>
    </source>
</evidence>
<dbReference type="PROSITE" id="PS50011">
    <property type="entry name" value="PROTEIN_KINASE_DOM"/>
    <property type="match status" value="1"/>
</dbReference>
<dbReference type="GO" id="GO:0004674">
    <property type="term" value="F:protein serine/threonine kinase activity"/>
    <property type="evidence" value="ECO:0007669"/>
    <property type="project" value="TreeGrafter"/>
</dbReference>
<dbReference type="InterPro" id="IPR000719">
    <property type="entry name" value="Prot_kinase_dom"/>
</dbReference>
<dbReference type="GO" id="GO:0005524">
    <property type="term" value="F:ATP binding"/>
    <property type="evidence" value="ECO:0007669"/>
    <property type="project" value="UniProtKB-KW"/>
</dbReference>